<accession>C3YNW8</accession>
<gene>
    <name evidence="1" type="ORF">BRAFLDRAFT_94432</name>
</gene>
<sequence length="122" mass="12501">MHCVPTSAGGFSVVLLQSLQDRTADMSVTADNHAPTHGNHAATHGNHAAKGANGAMNGVLRENGGVSAADINISLSKKGMTPAGLVPADSLMTWQADGAVQLRMSETGALSRPPETVHAMFT</sequence>
<protein>
    <submittedName>
        <fullName evidence="1">Uncharacterized protein</fullName>
    </submittedName>
</protein>
<proteinExistence type="predicted"/>
<dbReference type="InParanoid" id="C3YNW8"/>
<name>C3YNW8_BRAFL</name>
<dbReference type="EMBL" id="GG666535">
    <property type="protein sequence ID" value="EEN58078.1"/>
    <property type="molecule type" value="Genomic_DNA"/>
</dbReference>
<reference evidence="1" key="1">
    <citation type="journal article" date="2008" name="Nature">
        <title>The amphioxus genome and the evolution of the chordate karyotype.</title>
        <authorList>
            <consortium name="US DOE Joint Genome Institute (JGI-PGF)"/>
            <person name="Putnam N.H."/>
            <person name="Butts T."/>
            <person name="Ferrier D.E.K."/>
            <person name="Furlong R.F."/>
            <person name="Hellsten U."/>
            <person name="Kawashima T."/>
            <person name="Robinson-Rechavi M."/>
            <person name="Shoguchi E."/>
            <person name="Terry A."/>
            <person name="Yu J.-K."/>
            <person name="Benito-Gutierrez E.L."/>
            <person name="Dubchak I."/>
            <person name="Garcia-Fernandez J."/>
            <person name="Gibson-Brown J.J."/>
            <person name="Grigoriev I.V."/>
            <person name="Horton A.C."/>
            <person name="de Jong P.J."/>
            <person name="Jurka J."/>
            <person name="Kapitonov V.V."/>
            <person name="Kohara Y."/>
            <person name="Kuroki Y."/>
            <person name="Lindquist E."/>
            <person name="Lucas S."/>
            <person name="Osoegawa K."/>
            <person name="Pennacchio L.A."/>
            <person name="Salamov A.A."/>
            <person name="Satou Y."/>
            <person name="Sauka-Spengler T."/>
            <person name="Schmutz J."/>
            <person name="Shin-I T."/>
            <person name="Toyoda A."/>
            <person name="Bronner-Fraser M."/>
            <person name="Fujiyama A."/>
            <person name="Holland L.Z."/>
            <person name="Holland P.W.H."/>
            <person name="Satoh N."/>
            <person name="Rokhsar D.S."/>
        </authorList>
    </citation>
    <scope>NUCLEOTIDE SEQUENCE [LARGE SCALE GENOMIC DNA]</scope>
    <source>
        <strain evidence="1">S238N-H82</strain>
        <tissue evidence="1">Testes</tissue>
    </source>
</reference>
<feature type="non-terminal residue" evidence="1">
    <location>
        <position position="122"/>
    </location>
</feature>
<organism>
    <name type="scientific">Branchiostoma floridae</name>
    <name type="common">Florida lancelet</name>
    <name type="synonym">Amphioxus</name>
    <dbReference type="NCBI Taxonomy" id="7739"/>
    <lineage>
        <taxon>Eukaryota</taxon>
        <taxon>Metazoa</taxon>
        <taxon>Chordata</taxon>
        <taxon>Cephalochordata</taxon>
        <taxon>Leptocardii</taxon>
        <taxon>Amphioxiformes</taxon>
        <taxon>Branchiostomatidae</taxon>
        <taxon>Branchiostoma</taxon>
    </lineage>
</organism>
<dbReference type="AlphaFoldDB" id="C3YNW8"/>
<evidence type="ECO:0000313" key="1">
    <source>
        <dbReference type="EMBL" id="EEN58078.1"/>
    </source>
</evidence>